<evidence type="ECO:0000313" key="3">
    <source>
        <dbReference type="EMBL" id="KAG0019553.1"/>
    </source>
</evidence>
<reference evidence="3" key="1">
    <citation type="journal article" date="2020" name="Fungal Divers.">
        <title>Resolving the Mortierellaceae phylogeny through synthesis of multi-gene phylogenetics and phylogenomics.</title>
        <authorList>
            <person name="Vandepol N."/>
            <person name="Liber J."/>
            <person name="Desiro A."/>
            <person name="Na H."/>
            <person name="Kennedy M."/>
            <person name="Barry K."/>
            <person name="Grigoriev I.V."/>
            <person name="Miller A.N."/>
            <person name="O'Donnell K."/>
            <person name="Stajich J.E."/>
            <person name="Bonito G."/>
        </authorList>
    </citation>
    <scope>NUCLEOTIDE SEQUENCE</scope>
    <source>
        <strain evidence="3">NRRL 2769</strain>
    </source>
</reference>
<gene>
    <name evidence="3" type="ORF">BGZ80_005627</name>
</gene>
<dbReference type="PROSITE" id="PS51782">
    <property type="entry name" value="LYSM"/>
    <property type="match status" value="1"/>
</dbReference>
<dbReference type="EMBL" id="JAAAID010000277">
    <property type="protein sequence ID" value="KAG0019553.1"/>
    <property type="molecule type" value="Genomic_DNA"/>
</dbReference>
<feature type="signal peptide" evidence="1">
    <location>
        <begin position="1"/>
        <end position="19"/>
    </location>
</feature>
<sequence length="71" mass="7713">MKFTASIFVLAAVASQALAVVPIPVKECIKTVVVKPTDTGCDQFARDNGCTFAQLRLWNLKLRSDCANLDV</sequence>
<evidence type="ECO:0000256" key="1">
    <source>
        <dbReference type="SAM" id="SignalP"/>
    </source>
</evidence>
<keyword evidence="4" id="KW-1185">Reference proteome</keyword>
<name>A0A9P6N0M7_9FUNG</name>
<evidence type="ECO:0000259" key="2">
    <source>
        <dbReference type="PROSITE" id="PS51782"/>
    </source>
</evidence>
<keyword evidence="1" id="KW-0732">Signal</keyword>
<accession>A0A9P6N0M7</accession>
<dbReference type="AlphaFoldDB" id="A0A9P6N0M7"/>
<dbReference type="InterPro" id="IPR018392">
    <property type="entry name" value="LysM"/>
</dbReference>
<organism evidence="3 4">
    <name type="scientific">Entomortierella chlamydospora</name>
    <dbReference type="NCBI Taxonomy" id="101097"/>
    <lineage>
        <taxon>Eukaryota</taxon>
        <taxon>Fungi</taxon>
        <taxon>Fungi incertae sedis</taxon>
        <taxon>Mucoromycota</taxon>
        <taxon>Mortierellomycotina</taxon>
        <taxon>Mortierellomycetes</taxon>
        <taxon>Mortierellales</taxon>
        <taxon>Mortierellaceae</taxon>
        <taxon>Entomortierella</taxon>
    </lineage>
</organism>
<dbReference type="Gene3D" id="3.10.350.10">
    <property type="entry name" value="LysM domain"/>
    <property type="match status" value="1"/>
</dbReference>
<dbReference type="InterPro" id="IPR036779">
    <property type="entry name" value="LysM_dom_sf"/>
</dbReference>
<feature type="chain" id="PRO_5040393376" description="LysM domain-containing protein" evidence="1">
    <location>
        <begin position="20"/>
        <end position="71"/>
    </location>
</feature>
<dbReference type="Proteomes" id="UP000703661">
    <property type="component" value="Unassembled WGS sequence"/>
</dbReference>
<evidence type="ECO:0000313" key="4">
    <source>
        <dbReference type="Proteomes" id="UP000703661"/>
    </source>
</evidence>
<comment type="caution">
    <text evidence="3">The sequence shown here is derived from an EMBL/GenBank/DDBJ whole genome shotgun (WGS) entry which is preliminary data.</text>
</comment>
<protein>
    <recommendedName>
        <fullName evidence="2">LysM domain-containing protein</fullName>
    </recommendedName>
</protein>
<proteinExistence type="predicted"/>
<feature type="non-terminal residue" evidence="3">
    <location>
        <position position="71"/>
    </location>
</feature>
<feature type="domain" description="LysM" evidence="2">
    <location>
        <begin position="30"/>
        <end position="71"/>
    </location>
</feature>